<feature type="transmembrane region" description="Helical" evidence="6">
    <location>
        <begin position="278"/>
        <end position="300"/>
    </location>
</feature>
<dbReference type="PANTHER" id="PTHR23501:SF191">
    <property type="entry name" value="VACUOLAR BASIC AMINO ACID TRANSPORTER 4"/>
    <property type="match status" value="1"/>
</dbReference>
<proteinExistence type="predicted"/>
<evidence type="ECO:0000256" key="4">
    <source>
        <dbReference type="ARBA" id="ARBA00022989"/>
    </source>
</evidence>
<evidence type="ECO:0000256" key="6">
    <source>
        <dbReference type="SAM" id="Phobius"/>
    </source>
</evidence>
<gene>
    <name evidence="8" type="ORF">FB473_002616</name>
</gene>
<feature type="transmembrane region" description="Helical" evidence="6">
    <location>
        <begin position="337"/>
        <end position="356"/>
    </location>
</feature>
<feature type="transmembrane region" description="Helical" evidence="6">
    <location>
        <begin position="362"/>
        <end position="381"/>
    </location>
</feature>
<dbReference type="Proteomes" id="UP000749311">
    <property type="component" value="Unassembled WGS sequence"/>
</dbReference>
<feature type="transmembrane region" description="Helical" evidence="6">
    <location>
        <begin position="433"/>
        <end position="451"/>
    </location>
</feature>
<feature type="transmembrane region" description="Helical" evidence="6">
    <location>
        <begin position="110"/>
        <end position="129"/>
    </location>
</feature>
<feature type="transmembrane region" description="Helical" evidence="6">
    <location>
        <begin position="238"/>
        <end position="257"/>
    </location>
</feature>
<protein>
    <submittedName>
        <fullName evidence="8">MFS family permease</fullName>
    </submittedName>
</protein>
<comment type="subcellular location">
    <subcellularLocation>
        <location evidence="1">Cell inner membrane</location>
        <topology evidence="1">Multi-pass membrane protein</topology>
    </subcellularLocation>
</comment>
<name>A0ABX0SMI1_9ACTN</name>
<evidence type="ECO:0000256" key="1">
    <source>
        <dbReference type="ARBA" id="ARBA00004429"/>
    </source>
</evidence>
<feature type="transmembrane region" description="Helical" evidence="6">
    <location>
        <begin position="50"/>
        <end position="69"/>
    </location>
</feature>
<comment type="caution">
    <text evidence="8">The sequence shown here is derived from an EMBL/GenBank/DDBJ whole genome shotgun (WGS) entry which is preliminary data.</text>
</comment>
<feature type="transmembrane region" description="Helical" evidence="6">
    <location>
        <begin position="171"/>
        <end position="192"/>
    </location>
</feature>
<dbReference type="EMBL" id="JAAMOZ010000001">
    <property type="protein sequence ID" value="NIH57971.1"/>
    <property type="molecule type" value="Genomic_DNA"/>
</dbReference>
<keyword evidence="3 6" id="KW-0812">Transmembrane</keyword>
<evidence type="ECO:0000256" key="5">
    <source>
        <dbReference type="ARBA" id="ARBA00023136"/>
    </source>
</evidence>
<evidence type="ECO:0000313" key="9">
    <source>
        <dbReference type="Proteomes" id="UP000749311"/>
    </source>
</evidence>
<accession>A0ABX0SMI1</accession>
<dbReference type="Gene3D" id="1.20.1250.20">
    <property type="entry name" value="MFS general substrate transporter like domains"/>
    <property type="match status" value="1"/>
</dbReference>
<dbReference type="Pfam" id="PF07690">
    <property type="entry name" value="MFS_1"/>
    <property type="match status" value="1"/>
</dbReference>
<evidence type="ECO:0000313" key="8">
    <source>
        <dbReference type="EMBL" id="NIH57971.1"/>
    </source>
</evidence>
<keyword evidence="4 6" id="KW-1133">Transmembrane helix</keyword>
<reference evidence="8 9" key="1">
    <citation type="submission" date="2020-02" db="EMBL/GenBank/DDBJ databases">
        <title>Sequencing the genomes of 1000 actinobacteria strains.</title>
        <authorList>
            <person name="Klenk H.-P."/>
        </authorList>
    </citation>
    <scope>NUCLEOTIDE SEQUENCE [LARGE SCALE GENOMIC DNA]</scope>
    <source>
        <strain evidence="8 9">DSM 19609</strain>
    </source>
</reference>
<keyword evidence="9" id="KW-1185">Reference proteome</keyword>
<keyword evidence="5 6" id="KW-0472">Membrane</keyword>
<dbReference type="Gene3D" id="1.20.1720.10">
    <property type="entry name" value="Multidrug resistance protein D"/>
    <property type="match status" value="1"/>
</dbReference>
<dbReference type="InterPro" id="IPR020846">
    <property type="entry name" value="MFS_dom"/>
</dbReference>
<evidence type="ECO:0000256" key="3">
    <source>
        <dbReference type="ARBA" id="ARBA00022692"/>
    </source>
</evidence>
<evidence type="ECO:0000259" key="7">
    <source>
        <dbReference type="PROSITE" id="PS50850"/>
    </source>
</evidence>
<dbReference type="RefSeq" id="WP_167168526.1">
    <property type="nucleotide sequence ID" value="NZ_BAAAOO010000007.1"/>
</dbReference>
<keyword evidence="2" id="KW-0813">Transport</keyword>
<dbReference type="InterPro" id="IPR011701">
    <property type="entry name" value="MFS"/>
</dbReference>
<evidence type="ECO:0000256" key="2">
    <source>
        <dbReference type="ARBA" id="ARBA00022448"/>
    </source>
</evidence>
<sequence>MTSEEPQRSGFGGRFAAPVLIGPALNPINTTMISVALVPISQATGAPASVVIWLVAGLYLVSAIFQPTMGKLADLFGPRKVYITGLAIAGLGGLIPLISPTFTGALVSRLAIGIGTSSAYPSAMTLIKDQSLRLGVETPQILLSGLSISSLVTAAIGPVLGGVLIEHFGWQSIFLVNVPFALVAIVLVCLWLPADSTRVAGSSPRPAGIRALDLPGIACFAIAVTSALFFLLDPGGRLYWLVPIAIAAAVILVLWELRQPAPFLDVRMLAHNAALTRTYLRLFLVYMCIYLVVYAFTQWVQAVAGLSSEAAGLMQLPAAICAAVATVLVSRSSRVRWPLVIAAGTPILGGMLLATVHADSPLWLLLVVVALFGIPQGLASVSNQAALYRQAPGAQMGSAAGLSRTSVQIGAIVASSLIGRIFGPSASDPGLHVIAWIIVIIAVAALILTLADRALRDGDRAPATTQGR</sequence>
<feature type="domain" description="Major facilitator superfamily (MFS) profile" evidence="7">
    <location>
        <begin position="15"/>
        <end position="453"/>
    </location>
</feature>
<dbReference type="InterPro" id="IPR036259">
    <property type="entry name" value="MFS_trans_sf"/>
</dbReference>
<dbReference type="PROSITE" id="PS50850">
    <property type="entry name" value="MFS"/>
    <property type="match status" value="1"/>
</dbReference>
<feature type="transmembrane region" description="Helical" evidence="6">
    <location>
        <begin position="81"/>
        <end position="98"/>
    </location>
</feature>
<feature type="transmembrane region" description="Helical" evidence="6">
    <location>
        <begin position="312"/>
        <end position="330"/>
    </location>
</feature>
<dbReference type="SUPFAM" id="SSF103473">
    <property type="entry name" value="MFS general substrate transporter"/>
    <property type="match status" value="1"/>
</dbReference>
<feature type="transmembrane region" description="Helical" evidence="6">
    <location>
        <begin position="141"/>
        <end position="165"/>
    </location>
</feature>
<dbReference type="PANTHER" id="PTHR23501">
    <property type="entry name" value="MAJOR FACILITATOR SUPERFAMILY"/>
    <property type="match status" value="1"/>
</dbReference>
<organism evidence="8 9">
    <name type="scientific">Brooklawnia cerclae</name>
    <dbReference type="NCBI Taxonomy" id="349934"/>
    <lineage>
        <taxon>Bacteria</taxon>
        <taxon>Bacillati</taxon>
        <taxon>Actinomycetota</taxon>
        <taxon>Actinomycetes</taxon>
        <taxon>Propionibacteriales</taxon>
        <taxon>Propionibacteriaceae</taxon>
        <taxon>Brooklawnia</taxon>
    </lineage>
</organism>
<feature type="transmembrane region" description="Helical" evidence="6">
    <location>
        <begin position="402"/>
        <end position="421"/>
    </location>
</feature>